<feature type="compositionally biased region" description="Basic and acidic residues" evidence="1">
    <location>
        <begin position="105"/>
        <end position="115"/>
    </location>
</feature>
<sequence length="174" mass="18296">MPRIQRPEPVTVARMPEPTVRYRSRSTAAPAEAAFDQPETRGVVASGVPVSQLLYGDTSPGSWGPHIADEDLDLVIRRLSPVEVNALLAGCGSKPMADMRGTKRPTGEDRRERLVKMANLGKGKGKAGTSAPPSQNVVPPATRATPAPSAPRHREGSNSDSGSPDQPTTGLLSG</sequence>
<feature type="region of interest" description="Disordered" evidence="1">
    <location>
        <begin position="92"/>
        <end position="174"/>
    </location>
</feature>
<reference evidence="2" key="1">
    <citation type="submission" date="2023-07" db="EMBL/GenBank/DDBJ databases">
        <title>draft genome sequence of fig (Ficus carica).</title>
        <authorList>
            <person name="Takahashi T."/>
            <person name="Nishimura K."/>
        </authorList>
    </citation>
    <scope>NUCLEOTIDE SEQUENCE</scope>
</reference>
<proteinExistence type="predicted"/>
<evidence type="ECO:0000313" key="3">
    <source>
        <dbReference type="Proteomes" id="UP001187192"/>
    </source>
</evidence>
<name>A0AA88EC46_FICCA</name>
<accession>A0AA88EC46</accession>
<gene>
    <name evidence="2" type="ORF">TIFTF001_054670</name>
</gene>
<comment type="caution">
    <text evidence="2">The sequence shown here is derived from an EMBL/GenBank/DDBJ whole genome shotgun (WGS) entry which is preliminary data.</text>
</comment>
<organism evidence="2 3">
    <name type="scientific">Ficus carica</name>
    <name type="common">Common fig</name>
    <dbReference type="NCBI Taxonomy" id="3494"/>
    <lineage>
        <taxon>Eukaryota</taxon>
        <taxon>Viridiplantae</taxon>
        <taxon>Streptophyta</taxon>
        <taxon>Embryophyta</taxon>
        <taxon>Tracheophyta</taxon>
        <taxon>Spermatophyta</taxon>
        <taxon>Magnoliopsida</taxon>
        <taxon>eudicotyledons</taxon>
        <taxon>Gunneridae</taxon>
        <taxon>Pentapetalae</taxon>
        <taxon>rosids</taxon>
        <taxon>fabids</taxon>
        <taxon>Rosales</taxon>
        <taxon>Moraceae</taxon>
        <taxon>Ficeae</taxon>
        <taxon>Ficus</taxon>
    </lineage>
</organism>
<dbReference type="EMBL" id="BTGU01015382">
    <property type="protein sequence ID" value="GMN71987.1"/>
    <property type="molecule type" value="Genomic_DNA"/>
</dbReference>
<dbReference type="AlphaFoldDB" id="A0AA88EC46"/>
<dbReference type="Proteomes" id="UP001187192">
    <property type="component" value="Unassembled WGS sequence"/>
</dbReference>
<protein>
    <submittedName>
        <fullName evidence="2">Uncharacterized protein</fullName>
    </submittedName>
</protein>
<feature type="compositionally biased region" description="Polar residues" evidence="1">
    <location>
        <begin position="158"/>
        <end position="174"/>
    </location>
</feature>
<evidence type="ECO:0000256" key="1">
    <source>
        <dbReference type="SAM" id="MobiDB-lite"/>
    </source>
</evidence>
<evidence type="ECO:0000313" key="2">
    <source>
        <dbReference type="EMBL" id="GMN71987.1"/>
    </source>
</evidence>
<keyword evidence="3" id="KW-1185">Reference proteome</keyword>